<reference evidence="1 2" key="1">
    <citation type="submission" date="2023-06" db="EMBL/GenBank/DDBJ databases">
        <title>Parasedimentitalea psychrophila sp. nov., a psychrophilic bacterium isolated from deep-sea sediment.</title>
        <authorList>
            <person name="Li A."/>
        </authorList>
    </citation>
    <scope>NUCLEOTIDE SEQUENCE [LARGE SCALE GENOMIC DNA]</scope>
    <source>
        <strain evidence="1 2">QS115</strain>
    </source>
</reference>
<proteinExistence type="predicted"/>
<name>A0A9Y2KXH8_9RHOB</name>
<protein>
    <submittedName>
        <fullName evidence="1">Uncharacterized protein</fullName>
    </submittedName>
</protein>
<dbReference type="KEGG" id="ppso:QPJ95_13515"/>
<organism evidence="1 2">
    <name type="scientific">Parasedimentitalea psychrophila</name>
    <dbReference type="NCBI Taxonomy" id="2997337"/>
    <lineage>
        <taxon>Bacteria</taxon>
        <taxon>Pseudomonadati</taxon>
        <taxon>Pseudomonadota</taxon>
        <taxon>Alphaproteobacteria</taxon>
        <taxon>Rhodobacterales</taxon>
        <taxon>Paracoccaceae</taxon>
        <taxon>Parasedimentitalea</taxon>
    </lineage>
</organism>
<dbReference type="AlphaFoldDB" id="A0A9Y2KXH8"/>
<keyword evidence="2" id="KW-1185">Reference proteome</keyword>
<dbReference type="EMBL" id="CP127247">
    <property type="protein sequence ID" value="WIY23667.1"/>
    <property type="molecule type" value="Genomic_DNA"/>
</dbReference>
<dbReference type="RefSeq" id="WP_270920527.1">
    <property type="nucleotide sequence ID" value="NZ_CP127247.1"/>
</dbReference>
<dbReference type="Proteomes" id="UP001238334">
    <property type="component" value="Chromosome"/>
</dbReference>
<sequence>MTNLPEVAERTAWLKAQIAAAVATVISTGTGLNGGGAIDTGLTPTADLATQVQAEAGTDNASLMTPLRVAQAQGPPCKQQRH</sequence>
<gene>
    <name evidence="1" type="ORF">QPJ95_13515</name>
</gene>
<accession>A0A9Y2KXH8</accession>
<evidence type="ECO:0000313" key="1">
    <source>
        <dbReference type="EMBL" id="WIY23667.1"/>
    </source>
</evidence>
<evidence type="ECO:0000313" key="2">
    <source>
        <dbReference type="Proteomes" id="UP001238334"/>
    </source>
</evidence>